<protein>
    <recommendedName>
        <fullName evidence="3">Transposase-associated domain-containing protein</fullName>
    </recommendedName>
</protein>
<dbReference type="Proteomes" id="UP001497512">
    <property type="component" value="Chromosome 19"/>
</dbReference>
<proteinExistence type="predicted"/>
<name>A0ABP0U4B2_9BRYO</name>
<accession>A0ABP0U4B2</accession>
<dbReference type="EMBL" id="OZ019911">
    <property type="protein sequence ID" value="CAK9212557.1"/>
    <property type="molecule type" value="Genomic_DNA"/>
</dbReference>
<evidence type="ECO:0000313" key="2">
    <source>
        <dbReference type="Proteomes" id="UP001497512"/>
    </source>
</evidence>
<reference evidence="1" key="1">
    <citation type="submission" date="2024-02" db="EMBL/GenBank/DDBJ databases">
        <authorList>
            <consortium name="ELIXIR-Norway"/>
            <consortium name="Elixir Norway"/>
        </authorList>
    </citation>
    <scope>NUCLEOTIDE SEQUENCE</scope>
</reference>
<sequence>MPSGQCSSRRLDDPFRLIARDDKMWAREVEWAEHHGMTRMRCPCNRCAGKVKSVLLAIVRGHLILNGRHPLFRVWKGPGPLDDSDEEWAAASRISTQTPMQLVDEGVHVGQLLEDLFPSANVEQVSMEEAALNLNSGEDGVGGLGMVHEVCEIMEELSTVPDSMAAHGDLGAEQDTWNNDERLVADDHDDVASEAQRLREACQPLYKGAKSSMLATTLLFMNVCMVHGVSNKFVDELLALLHKHLLPPDNCLPPTMYAAKTLTNKGEGNLL</sequence>
<gene>
    <name evidence="1" type="ORF">CSSPTR1EN2_LOCUS11296</name>
</gene>
<keyword evidence="2" id="KW-1185">Reference proteome</keyword>
<evidence type="ECO:0008006" key="3">
    <source>
        <dbReference type="Google" id="ProtNLM"/>
    </source>
</evidence>
<organism evidence="1 2">
    <name type="scientific">Sphagnum troendelagicum</name>
    <dbReference type="NCBI Taxonomy" id="128251"/>
    <lineage>
        <taxon>Eukaryota</taxon>
        <taxon>Viridiplantae</taxon>
        <taxon>Streptophyta</taxon>
        <taxon>Embryophyta</taxon>
        <taxon>Bryophyta</taxon>
        <taxon>Sphagnophytina</taxon>
        <taxon>Sphagnopsida</taxon>
        <taxon>Sphagnales</taxon>
        <taxon>Sphagnaceae</taxon>
        <taxon>Sphagnum</taxon>
    </lineage>
</organism>
<evidence type="ECO:0000313" key="1">
    <source>
        <dbReference type="EMBL" id="CAK9212557.1"/>
    </source>
</evidence>